<evidence type="ECO:0000313" key="1">
    <source>
        <dbReference type="EMBL" id="KEZ84887.1"/>
    </source>
</evidence>
<name>A0A084J7F3_9CLOT</name>
<dbReference type="EMBL" id="JPMD01000054">
    <property type="protein sequence ID" value="KEZ84887.1"/>
    <property type="molecule type" value="Genomic_DNA"/>
</dbReference>
<reference evidence="1 2" key="1">
    <citation type="submission" date="2014-07" db="EMBL/GenBank/DDBJ databases">
        <title>Draft genome of Clostridium sulfidigenes 113A isolated from sediments associated with methane hydrate from Krishna Godavari basin.</title>
        <authorList>
            <person name="Honkalas V.S."/>
            <person name="Dabir A.P."/>
            <person name="Arora P."/>
            <person name="Dhakephalkar P.K."/>
        </authorList>
    </citation>
    <scope>NUCLEOTIDE SEQUENCE [LARGE SCALE GENOMIC DNA]</scope>
    <source>
        <strain evidence="1 2">113A</strain>
    </source>
</reference>
<sequence length="60" mass="7106">MSKSLLGRFKEIYENGTDYHVCWSELDKGGNLTVGIADKENIERFWLHVVERENGEIEWY</sequence>
<dbReference type="Proteomes" id="UP000028542">
    <property type="component" value="Unassembled WGS sequence"/>
</dbReference>
<protein>
    <submittedName>
        <fullName evidence="1">Uncharacterized protein</fullName>
    </submittedName>
</protein>
<dbReference type="AlphaFoldDB" id="A0A084J7F3"/>
<dbReference type="RefSeq" id="WP_035135647.1">
    <property type="nucleotide sequence ID" value="NZ_JPMD01000054.1"/>
</dbReference>
<organism evidence="1 2">
    <name type="scientific">Clostridium sulfidigenes</name>
    <dbReference type="NCBI Taxonomy" id="318464"/>
    <lineage>
        <taxon>Bacteria</taxon>
        <taxon>Bacillati</taxon>
        <taxon>Bacillota</taxon>
        <taxon>Clostridia</taxon>
        <taxon>Eubacteriales</taxon>
        <taxon>Clostridiaceae</taxon>
        <taxon>Clostridium</taxon>
    </lineage>
</organism>
<evidence type="ECO:0000313" key="2">
    <source>
        <dbReference type="Proteomes" id="UP000028542"/>
    </source>
</evidence>
<dbReference type="eggNOG" id="ENOG50304BN">
    <property type="taxonomic scope" value="Bacteria"/>
</dbReference>
<gene>
    <name evidence="1" type="ORF">IO99_17960</name>
</gene>
<comment type="caution">
    <text evidence="1">The sequence shown here is derived from an EMBL/GenBank/DDBJ whole genome shotgun (WGS) entry which is preliminary data.</text>
</comment>
<dbReference type="STRING" id="318464.IO99_17960"/>
<keyword evidence="2" id="KW-1185">Reference proteome</keyword>
<proteinExistence type="predicted"/>
<accession>A0A084J7F3</accession>